<dbReference type="Proteomes" id="UP000269499">
    <property type="component" value="Unassembled WGS sequence"/>
</dbReference>
<evidence type="ECO:0000256" key="2">
    <source>
        <dbReference type="ARBA" id="ARBA00022448"/>
    </source>
</evidence>
<evidence type="ECO:0000256" key="6">
    <source>
        <dbReference type="ARBA" id="ARBA00022989"/>
    </source>
</evidence>
<comment type="caution">
    <text evidence="10">The sequence shown here is derived from an EMBL/GenBank/DDBJ whole genome shotgun (WGS) entry which is preliminary data.</text>
</comment>
<evidence type="ECO:0000256" key="3">
    <source>
        <dbReference type="ARBA" id="ARBA00022692"/>
    </source>
</evidence>
<keyword evidence="3 9" id="KW-0812">Transmembrane</keyword>
<dbReference type="GO" id="GO:0016020">
    <property type="term" value="C:membrane"/>
    <property type="evidence" value="ECO:0007669"/>
    <property type="project" value="InterPro"/>
</dbReference>
<keyword evidence="8 9" id="KW-0472">Membrane</keyword>
<proteinExistence type="predicted"/>
<evidence type="ECO:0000313" key="11">
    <source>
        <dbReference type="Proteomes" id="UP000269499"/>
    </source>
</evidence>
<dbReference type="GO" id="GO:0004427">
    <property type="term" value="F:inorganic diphosphate phosphatase activity"/>
    <property type="evidence" value="ECO:0007669"/>
    <property type="project" value="InterPro"/>
</dbReference>
<protein>
    <submittedName>
        <fullName evidence="10">Sodium-translocating pyrophosphatase</fullName>
    </submittedName>
</protein>
<comment type="subcellular location">
    <subcellularLocation>
        <location evidence="1">Endomembrane system</location>
        <topology evidence="1">Multi-pass membrane protein</topology>
    </subcellularLocation>
</comment>
<dbReference type="GO" id="GO:0009678">
    <property type="term" value="F:diphosphate hydrolysis-driven proton transmembrane transporter activity"/>
    <property type="evidence" value="ECO:0007669"/>
    <property type="project" value="InterPro"/>
</dbReference>
<evidence type="ECO:0000256" key="1">
    <source>
        <dbReference type="ARBA" id="ARBA00004127"/>
    </source>
</evidence>
<keyword evidence="7" id="KW-0406">Ion transport</keyword>
<evidence type="ECO:0000313" key="10">
    <source>
        <dbReference type="EMBL" id="RLE53134.1"/>
    </source>
</evidence>
<feature type="transmembrane region" description="Helical" evidence="9">
    <location>
        <begin position="18"/>
        <end position="36"/>
    </location>
</feature>
<dbReference type="AlphaFoldDB" id="A0A497F0K2"/>
<name>A0A497F0K2_9CREN</name>
<keyword evidence="2" id="KW-0813">Transport</keyword>
<sequence length="86" mass="9081">MDELDAVGNTTKAITKGFAMAAGILTTVVILFAYVSEAARYLGIEFRSMNDVVVNLVNPLSIAGFLVGATIPFLFSALIIRAVSKA</sequence>
<keyword evidence="5" id="KW-1278">Translocase</keyword>
<evidence type="ECO:0000256" key="8">
    <source>
        <dbReference type="ARBA" id="ARBA00023136"/>
    </source>
</evidence>
<organism evidence="10 11">
    <name type="scientific">Thermoproteota archaeon</name>
    <dbReference type="NCBI Taxonomy" id="2056631"/>
    <lineage>
        <taxon>Archaea</taxon>
        <taxon>Thermoproteota</taxon>
    </lineage>
</organism>
<dbReference type="Pfam" id="PF03030">
    <property type="entry name" value="H_PPase"/>
    <property type="match status" value="1"/>
</dbReference>
<feature type="transmembrane region" description="Helical" evidence="9">
    <location>
        <begin position="56"/>
        <end position="80"/>
    </location>
</feature>
<dbReference type="PANTHER" id="PTHR31998">
    <property type="entry name" value="K(+)-INSENSITIVE PYROPHOSPHATE-ENERGIZED PROTON PUMP"/>
    <property type="match status" value="1"/>
</dbReference>
<reference evidence="10 11" key="1">
    <citation type="submission" date="2018-06" db="EMBL/GenBank/DDBJ databases">
        <title>Extensive metabolic versatility and redundancy in microbially diverse, dynamic hydrothermal sediments.</title>
        <authorList>
            <person name="Dombrowski N."/>
            <person name="Teske A."/>
            <person name="Baker B.J."/>
        </authorList>
    </citation>
    <scope>NUCLEOTIDE SEQUENCE [LARGE SCALE GENOMIC DNA]</scope>
    <source>
        <strain evidence="10">B20_G2</strain>
    </source>
</reference>
<accession>A0A497F0K2</accession>
<keyword evidence="4" id="KW-0460">Magnesium</keyword>
<evidence type="ECO:0000256" key="7">
    <source>
        <dbReference type="ARBA" id="ARBA00023065"/>
    </source>
</evidence>
<evidence type="ECO:0000256" key="4">
    <source>
        <dbReference type="ARBA" id="ARBA00022842"/>
    </source>
</evidence>
<evidence type="ECO:0000256" key="5">
    <source>
        <dbReference type="ARBA" id="ARBA00022967"/>
    </source>
</evidence>
<gene>
    <name evidence="10" type="ORF">DRJ26_03745</name>
</gene>
<dbReference type="EMBL" id="QMRA01000080">
    <property type="protein sequence ID" value="RLE53134.1"/>
    <property type="molecule type" value="Genomic_DNA"/>
</dbReference>
<dbReference type="InterPro" id="IPR004131">
    <property type="entry name" value="PPase-energised_H-pump"/>
</dbReference>
<dbReference type="GO" id="GO:0012505">
    <property type="term" value="C:endomembrane system"/>
    <property type="evidence" value="ECO:0007669"/>
    <property type="project" value="UniProtKB-SubCell"/>
</dbReference>
<keyword evidence="6 9" id="KW-1133">Transmembrane helix</keyword>
<evidence type="ECO:0000256" key="9">
    <source>
        <dbReference type="SAM" id="Phobius"/>
    </source>
</evidence>
<feature type="non-terminal residue" evidence="10">
    <location>
        <position position="86"/>
    </location>
</feature>